<feature type="signal peptide" evidence="1">
    <location>
        <begin position="1"/>
        <end position="26"/>
    </location>
</feature>
<dbReference type="AlphaFoldDB" id="A0A317NWN7"/>
<keyword evidence="1" id="KW-0732">Signal</keyword>
<accession>A0A317NWN7</accession>
<evidence type="ECO:0000256" key="1">
    <source>
        <dbReference type="SAM" id="SignalP"/>
    </source>
</evidence>
<dbReference type="Proteomes" id="UP000246410">
    <property type="component" value="Unassembled WGS sequence"/>
</dbReference>
<feature type="chain" id="PRO_5016467456" evidence="1">
    <location>
        <begin position="27"/>
        <end position="141"/>
    </location>
</feature>
<dbReference type="RefSeq" id="WP_110036490.1">
    <property type="nucleotide sequence ID" value="NZ_QGTL01000002.1"/>
</dbReference>
<gene>
    <name evidence="2" type="ORF">DFR69_102406</name>
</gene>
<reference evidence="2 3" key="1">
    <citation type="submission" date="2018-05" db="EMBL/GenBank/DDBJ databases">
        <title>Genomic Encyclopedia of Type Strains, Phase IV (KMG-IV): sequencing the most valuable type-strain genomes for metagenomic binning, comparative biology and taxonomic classification.</title>
        <authorList>
            <person name="Goeker M."/>
        </authorList>
    </citation>
    <scope>NUCLEOTIDE SEQUENCE [LARGE SCALE GENOMIC DNA]</scope>
    <source>
        <strain evidence="2 3">DSM 44717</strain>
    </source>
</reference>
<protein>
    <submittedName>
        <fullName evidence="2">Uncharacterized protein</fullName>
    </submittedName>
</protein>
<sequence>MLVRTLTTSTAALAAVALLGTGPATAQQPPPAPTTAVADSGSALLAPLSFLAGLLDVLQCGSSCGAGEAAHTGTEVASGSDAVLPLFNDLVMSGSGQAVITGSNALGAATGSSDLLGALLCGALTASADGGPTICTTGPVG</sequence>
<keyword evidence="3" id="KW-1185">Reference proteome</keyword>
<organism evidence="2 3">
    <name type="scientific">Nocardia neocaledoniensis</name>
    <dbReference type="NCBI Taxonomy" id="236511"/>
    <lineage>
        <taxon>Bacteria</taxon>
        <taxon>Bacillati</taxon>
        <taxon>Actinomycetota</taxon>
        <taxon>Actinomycetes</taxon>
        <taxon>Mycobacteriales</taxon>
        <taxon>Nocardiaceae</taxon>
        <taxon>Nocardia</taxon>
    </lineage>
</organism>
<evidence type="ECO:0000313" key="3">
    <source>
        <dbReference type="Proteomes" id="UP000246410"/>
    </source>
</evidence>
<comment type="caution">
    <text evidence="2">The sequence shown here is derived from an EMBL/GenBank/DDBJ whole genome shotgun (WGS) entry which is preliminary data.</text>
</comment>
<dbReference type="EMBL" id="QGTL01000002">
    <property type="protein sequence ID" value="PWV79343.1"/>
    <property type="molecule type" value="Genomic_DNA"/>
</dbReference>
<evidence type="ECO:0000313" key="2">
    <source>
        <dbReference type="EMBL" id="PWV79343.1"/>
    </source>
</evidence>
<name>A0A317NWN7_9NOCA</name>
<proteinExistence type="predicted"/>